<name>B3RW75_TRIAD</name>
<dbReference type="InterPro" id="IPR027417">
    <property type="entry name" value="P-loop_NTPase"/>
</dbReference>
<dbReference type="eggNOG" id="KOG1352">
    <property type="taxonomic scope" value="Eukaryota"/>
</dbReference>
<keyword evidence="7" id="KW-1278">Translocase</keyword>
<dbReference type="GO" id="GO:0033180">
    <property type="term" value="C:proton-transporting V-type ATPase, V1 domain"/>
    <property type="evidence" value="ECO:0007669"/>
    <property type="project" value="InterPro"/>
</dbReference>
<dbReference type="Proteomes" id="UP000009022">
    <property type="component" value="Unassembled WGS sequence"/>
</dbReference>
<dbReference type="FunFam" id="1.10.1140.10:FF:000002">
    <property type="entry name" value="V-type proton ATPase catalytic subunit A"/>
    <property type="match status" value="1"/>
</dbReference>
<gene>
    <name evidence="14" type="ORF">TRIADDRAFT_50246</name>
</gene>
<dbReference type="RefSeq" id="XP_002111652.1">
    <property type="nucleotide sequence ID" value="XM_002111616.1"/>
</dbReference>
<evidence type="ECO:0000256" key="2">
    <source>
        <dbReference type="ARBA" id="ARBA00012473"/>
    </source>
</evidence>
<feature type="domain" description="ATPsynthase alpha/beta subunit barrel-sandwich" evidence="12">
    <location>
        <begin position="106"/>
        <end position="192"/>
    </location>
</feature>
<dbReference type="GO" id="GO:0016887">
    <property type="term" value="F:ATP hydrolysis activity"/>
    <property type="evidence" value="ECO:0007669"/>
    <property type="project" value="InterPro"/>
</dbReference>
<evidence type="ECO:0000259" key="10">
    <source>
        <dbReference type="Pfam" id="PF00006"/>
    </source>
</evidence>
<protein>
    <recommendedName>
        <fullName evidence="2">H(+)-transporting two-sector ATPase</fullName>
        <ecNumber evidence="2">7.1.2.2</ecNumber>
    </recommendedName>
</protein>
<dbReference type="KEGG" id="tad:TRIADDRAFT_50246"/>
<evidence type="ECO:0000256" key="7">
    <source>
        <dbReference type="ARBA" id="ARBA00022967"/>
    </source>
</evidence>
<evidence type="ECO:0000259" key="13">
    <source>
        <dbReference type="Pfam" id="PF22919"/>
    </source>
</evidence>
<evidence type="ECO:0000256" key="3">
    <source>
        <dbReference type="ARBA" id="ARBA00022448"/>
    </source>
</evidence>
<dbReference type="FunFam" id="2.40.30.20:FF:000002">
    <property type="entry name" value="V-type proton ATPase catalytic subunit A"/>
    <property type="match status" value="1"/>
</dbReference>
<evidence type="ECO:0000259" key="11">
    <source>
        <dbReference type="Pfam" id="PF02874"/>
    </source>
</evidence>
<dbReference type="InterPro" id="IPR055190">
    <property type="entry name" value="ATP-synt_VA_C"/>
</dbReference>
<evidence type="ECO:0000256" key="5">
    <source>
        <dbReference type="ARBA" id="ARBA00022781"/>
    </source>
</evidence>
<dbReference type="InterPro" id="IPR036121">
    <property type="entry name" value="ATPase_F1/V1/A1_a/bsu_N_sf"/>
</dbReference>
<dbReference type="InParanoid" id="B3RW75"/>
<dbReference type="GO" id="GO:0005524">
    <property type="term" value="F:ATP binding"/>
    <property type="evidence" value="ECO:0007669"/>
    <property type="project" value="UniProtKB-KW"/>
</dbReference>
<dbReference type="GeneID" id="6752865"/>
<evidence type="ECO:0000256" key="6">
    <source>
        <dbReference type="ARBA" id="ARBA00022840"/>
    </source>
</evidence>
<evidence type="ECO:0000256" key="1">
    <source>
        <dbReference type="ARBA" id="ARBA00008936"/>
    </source>
</evidence>
<dbReference type="EMBL" id="DS985244">
    <property type="protein sequence ID" value="EDV25619.1"/>
    <property type="molecule type" value="Genomic_DNA"/>
</dbReference>
<dbReference type="SUPFAM" id="SSF47917">
    <property type="entry name" value="C-terminal domain of alpha and beta subunits of F1 ATP synthase"/>
    <property type="match status" value="1"/>
</dbReference>
<evidence type="ECO:0000313" key="15">
    <source>
        <dbReference type="Proteomes" id="UP000009022"/>
    </source>
</evidence>
<dbReference type="Gene3D" id="2.40.50.100">
    <property type="match status" value="1"/>
</dbReference>
<dbReference type="InterPro" id="IPR023366">
    <property type="entry name" value="ATP_synth_asu-like_sf"/>
</dbReference>
<accession>B3RW75</accession>
<evidence type="ECO:0000256" key="4">
    <source>
        <dbReference type="ARBA" id="ARBA00022741"/>
    </source>
</evidence>
<dbReference type="GO" id="GO:1902600">
    <property type="term" value="P:proton transmembrane transport"/>
    <property type="evidence" value="ECO:0000318"/>
    <property type="project" value="GO_Central"/>
</dbReference>
<evidence type="ECO:0000256" key="9">
    <source>
        <dbReference type="ARBA" id="ARBA00048383"/>
    </source>
</evidence>
<keyword evidence="4" id="KW-0547">Nucleotide-binding</keyword>
<dbReference type="InterPro" id="IPR000194">
    <property type="entry name" value="ATPase_F1/V1/A1_a/bsu_nucl-bd"/>
</dbReference>
<dbReference type="Pfam" id="PF02874">
    <property type="entry name" value="ATP-synt_ab_N"/>
    <property type="match status" value="1"/>
</dbReference>
<dbReference type="InterPro" id="IPR024034">
    <property type="entry name" value="ATPase_F1/V1_b/a_C"/>
</dbReference>
<dbReference type="STRING" id="10228.B3RW75"/>
<dbReference type="Gene3D" id="3.40.50.300">
    <property type="entry name" value="P-loop containing nucleotide triphosphate hydrolases"/>
    <property type="match status" value="1"/>
</dbReference>
<evidence type="ECO:0000259" key="12">
    <source>
        <dbReference type="Pfam" id="PF16886"/>
    </source>
</evidence>
<dbReference type="CDD" id="cd18119">
    <property type="entry name" value="ATP-synt_V_A-type_alpha_N"/>
    <property type="match status" value="1"/>
</dbReference>
<dbReference type="Gene3D" id="2.40.30.20">
    <property type="match status" value="1"/>
</dbReference>
<dbReference type="SUPFAM" id="SSF50615">
    <property type="entry name" value="N-terminal domain of alpha and beta subunits of F1 ATP synthase"/>
    <property type="match status" value="1"/>
</dbReference>
<dbReference type="PROSITE" id="PS00152">
    <property type="entry name" value="ATPASE_ALPHA_BETA"/>
    <property type="match status" value="1"/>
</dbReference>
<proteinExistence type="inferred from homology"/>
<keyword evidence="15" id="KW-1185">Reference proteome</keyword>
<keyword evidence="8" id="KW-0406">Ion transport</keyword>
<dbReference type="Gene3D" id="1.10.1140.10">
    <property type="entry name" value="Bovine Mitochondrial F1-atpase, Atp Synthase Beta Chain, Chain D, domain 3"/>
    <property type="match status" value="1"/>
</dbReference>
<comment type="similarity">
    <text evidence="1">Belongs to the ATPase alpha/beta chains family.</text>
</comment>
<sequence>MYGYVHAVSGPVVTATKMSGAAMYELVRVGHSELVGEIIRLEGDSATIQTYEETSGVTVGDPVLRTGKPLSVELGPGNIFDGIQRPLKDINEMTESIYIPRGVNTSALGRTAQWEFKPRDAKVGSHITGGDIYGIIRENSLIEHRLMLPPSARGTVTYIAPPGNYTINDVVLETEFDGEKSSYTMLQVWPVRQLRPVAEKLAANHPLLTGQRVLDSLFPCVLGGTTAIPGAFGCGKTVISQSLSKYSNSDVIIYVGCGERGNEMSEVLRDFPELTVEIGGVTESIMKRTALVANTSNMPVAAREASIYTGITLSEYFRDMGYNVSMMADSTSRWAEALREISGRLAEMPADSGYPAYLGARLASFYERAGRVKCIGNPSREGSVSIVGAVSPPGGDFSDPVTSATLGIVQVFWGLDKKLAQRKHFPSINWLISYSKYLRALDDFYEKNYSEFVPLRTKVKEILQEEEDLSEIVQLVGKGSLAEADKITLEVAKLIKDDFLQQNGYTPYDRFCPFYKTVGMLQNMISFYDSARHAVESTAQADNKITWGMIKEQMNDVLYALSSMKFKDPSKDGEAKIKADFAELNERIQQCFRNMED</sequence>
<evidence type="ECO:0000313" key="14">
    <source>
        <dbReference type="EMBL" id="EDV25619.1"/>
    </source>
</evidence>
<dbReference type="InterPro" id="IPR020003">
    <property type="entry name" value="ATPase_a/bsu_AS"/>
</dbReference>
<dbReference type="CTD" id="6752865"/>
<dbReference type="EC" id="7.1.2.2" evidence="2"/>
<keyword evidence="5" id="KW-0375">Hydrogen ion transport</keyword>
<dbReference type="InterPro" id="IPR004100">
    <property type="entry name" value="ATPase_F1/V1/A1_a/bsu_N"/>
</dbReference>
<dbReference type="Pfam" id="PF16886">
    <property type="entry name" value="ATP-synt_ab_Xtn"/>
    <property type="match status" value="1"/>
</dbReference>
<dbReference type="GO" id="GO:0046961">
    <property type="term" value="F:proton-transporting ATPase activity, rotational mechanism"/>
    <property type="evidence" value="ECO:0000318"/>
    <property type="project" value="GO_Central"/>
</dbReference>
<dbReference type="CDD" id="cd18111">
    <property type="entry name" value="ATP-synt_V_A-type_alpha_C"/>
    <property type="match status" value="1"/>
</dbReference>
<dbReference type="GO" id="GO:0046034">
    <property type="term" value="P:ATP metabolic process"/>
    <property type="evidence" value="ECO:0007669"/>
    <property type="project" value="InterPro"/>
</dbReference>
<dbReference type="InterPro" id="IPR022878">
    <property type="entry name" value="V-ATPase_asu"/>
</dbReference>
<feature type="domain" description="ATPase F1/V1/A1 complex alpha/beta subunit nucleotide-binding" evidence="10">
    <location>
        <begin position="210"/>
        <end position="435"/>
    </location>
</feature>
<feature type="domain" description="ATP synthase A/B type C-terminal" evidence="13">
    <location>
        <begin position="443"/>
        <end position="541"/>
    </location>
</feature>
<dbReference type="Pfam" id="PF00006">
    <property type="entry name" value="ATP-synt_ab"/>
    <property type="match status" value="1"/>
</dbReference>
<dbReference type="PANTHER" id="PTHR43607:SF1">
    <property type="entry name" value="H(+)-TRANSPORTING TWO-SECTOR ATPASE"/>
    <property type="match status" value="1"/>
</dbReference>
<organism evidence="14 15">
    <name type="scientific">Trichoplax adhaerens</name>
    <name type="common">Trichoplax reptans</name>
    <dbReference type="NCBI Taxonomy" id="10228"/>
    <lineage>
        <taxon>Eukaryota</taxon>
        <taxon>Metazoa</taxon>
        <taxon>Placozoa</taxon>
        <taxon>Uniplacotomia</taxon>
        <taxon>Trichoplacea</taxon>
        <taxon>Trichoplacidae</taxon>
        <taxon>Trichoplax</taxon>
    </lineage>
</organism>
<dbReference type="HAMAP" id="MF_00309">
    <property type="entry name" value="ATP_synth_A_arch"/>
    <property type="match status" value="1"/>
</dbReference>
<comment type="catalytic activity">
    <reaction evidence="9">
        <text>ATP + H2O + 4 H(+)(in) = ADP + phosphate + 5 H(+)(out)</text>
        <dbReference type="Rhea" id="RHEA:57720"/>
        <dbReference type="ChEBI" id="CHEBI:15377"/>
        <dbReference type="ChEBI" id="CHEBI:15378"/>
        <dbReference type="ChEBI" id="CHEBI:30616"/>
        <dbReference type="ChEBI" id="CHEBI:43474"/>
        <dbReference type="ChEBI" id="CHEBI:456216"/>
        <dbReference type="EC" id="7.1.2.2"/>
    </reaction>
</comment>
<dbReference type="SUPFAM" id="SSF52540">
    <property type="entry name" value="P-loop containing nucleoside triphosphate hydrolases"/>
    <property type="match status" value="1"/>
</dbReference>
<dbReference type="InterPro" id="IPR031686">
    <property type="entry name" value="ATP-synth_a_Xtn"/>
</dbReference>
<dbReference type="PANTHER" id="PTHR43607">
    <property type="entry name" value="V-TYPE PROTON ATPASE CATALYTIC SUBUNIT A"/>
    <property type="match status" value="1"/>
</dbReference>
<dbReference type="PhylomeDB" id="B3RW75"/>
<dbReference type="CDD" id="cd01134">
    <property type="entry name" value="V_A-ATPase_A"/>
    <property type="match status" value="1"/>
</dbReference>
<reference evidence="14 15" key="1">
    <citation type="journal article" date="2008" name="Nature">
        <title>The Trichoplax genome and the nature of placozoans.</title>
        <authorList>
            <person name="Srivastava M."/>
            <person name="Begovic E."/>
            <person name="Chapman J."/>
            <person name="Putnam N.H."/>
            <person name="Hellsten U."/>
            <person name="Kawashima T."/>
            <person name="Kuo A."/>
            <person name="Mitros T."/>
            <person name="Salamov A."/>
            <person name="Carpenter M.L."/>
            <person name="Signorovitch A.Y."/>
            <person name="Moreno M.A."/>
            <person name="Kamm K."/>
            <person name="Grimwood J."/>
            <person name="Schmutz J."/>
            <person name="Shapiro H."/>
            <person name="Grigoriev I.V."/>
            <person name="Buss L.W."/>
            <person name="Schierwater B."/>
            <person name="Dellaporta S.L."/>
            <person name="Rokhsar D.S."/>
        </authorList>
    </citation>
    <scope>NUCLEOTIDE SEQUENCE [LARGE SCALE GENOMIC DNA]</scope>
    <source>
        <strain evidence="14 15">Grell-BS-1999</strain>
    </source>
</reference>
<dbReference type="InterPro" id="IPR005725">
    <property type="entry name" value="ATPase_V1-cplx_asu"/>
</dbReference>
<dbReference type="OrthoDB" id="1676488at2759"/>
<dbReference type="FunFam" id="2.40.50.100:FF:000008">
    <property type="entry name" value="V-type proton ATPase catalytic subunit A"/>
    <property type="match status" value="1"/>
</dbReference>
<feature type="domain" description="ATPase F1/V1/A1 complex alpha/beta subunit N-terminal" evidence="11">
    <location>
        <begin position="5"/>
        <end position="67"/>
    </location>
</feature>
<dbReference type="FunFam" id="3.40.50.300:FF:000052">
    <property type="entry name" value="V-type proton ATPase catalytic subunit A"/>
    <property type="match status" value="1"/>
</dbReference>
<keyword evidence="6" id="KW-0067">ATP-binding</keyword>
<keyword evidence="3" id="KW-0813">Transport</keyword>
<dbReference type="NCBIfam" id="TIGR01042">
    <property type="entry name" value="V-ATPase_V1_A"/>
    <property type="match status" value="1"/>
</dbReference>
<dbReference type="OMA" id="RIVKTFW"/>
<evidence type="ECO:0000256" key="8">
    <source>
        <dbReference type="ARBA" id="ARBA00023065"/>
    </source>
</evidence>
<dbReference type="HOGENOM" id="CLU_008162_3_1_1"/>
<dbReference type="NCBIfam" id="NF003220">
    <property type="entry name" value="PRK04192.1"/>
    <property type="match status" value="1"/>
</dbReference>
<dbReference type="Pfam" id="PF22919">
    <property type="entry name" value="ATP-synt_VA_C"/>
    <property type="match status" value="1"/>
</dbReference>
<dbReference type="AlphaFoldDB" id="B3RW75"/>